<comment type="caution">
    <text evidence="1">The sequence shown here is derived from an EMBL/GenBank/DDBJ whole genome shotgun (WGS) entry which is preliminary data.</text>
</comment>
<name>A0ACC1LFQ3_9FUNG</name>
<accession>A0ACC1LFQ3</accession>
<organism evidence="1 2">
    <name type="scientific">Coemansia helicoidea</name>
    <dbReference type="NCBI Taxonomy" id="1286919"/>
    <lineage>
        <taxon>Eukaryota</taxon>
        <taxon>Fungi</taxon>
        <taxon>Fungi incertae sedis</taxon>
        <taxon>Zoopagomycota</taxon>
        <taxon>Kickxellomycotina</taxon>
        <taxon>Kickxellomycetes</taxon>
        <taxon>Kickxellales</taxon>
        <taxon>Kickxellaceae</taxon>
        <taxon>Coemansia</taxon>
    </lineage>
</organism>
<dbReference type="EMBL" id="JANBUN010000082">
    <property type="protein sequence ID" value="KAJ2807147.1"/>
    <property type="molecule type" value="Genomic_DNA"/>
</dbReference>
<evidence type="ECO:0000313" key="1">
    <source>
        <dbReference type="EMBL" id="KAJ2807147.1"/>
    </source>
</evidence>
<proteinExistence type="predicted"/>
<keyword evidence="2" id="KW-1185">Reference proteome</keyword>
<dbReference type="Proteomes" id="UP001140087">
    <property type="component" value="Unassembled WGS sequence"/>
</dbReference>
<gene>
    <name evidence="1" type="ORF">H4R21_000593</name>
</gene>
<sequence>MPSILKVLVPARKWRPGMRNRVANLATVDTWAKANTYDFLLYVAHKEFYREHAAPDDADDADAASEHAAFPFAELGKLSTIERVYTYLCVWYAKNDTPVESYNVPELLRAHFKAFLERTGFGRVVAQCPSFLADAGAKQVHTAVRSHVRRHCSKTLYRLVRYHLNVRKRVLKSQQRHAGARAGATPSAADEAAAAAADAWAGHGTAVVVAATIAGADGVVPGDVAAAVRSRAPLDPASERIIARASALYALIRRGVRSLDGLEDDADVKLLQKRERKVYKLIKPILDTYPPGYVFPDGSIYRDMVAHPEAHLHAYFHARHLLKKIPKSALGKNKVPSMLPVARSGTIHVQLRNSVIHRCILTPDERRAVKHAEAAAADSERAARALARVAKMHEWCADRIPLAQVAVAEEAAAAAADATAAADQAAPQTVVDTTPVVRVQSALVKATWMARVAEREQKDAQQQHADLVQKHLAAKAAVSRLRSVPGLAEAPGGATCVMEMLESTLREADMERQVAARRVATTQAALARARAAAAEVTAIQERAAKAAKAAAKCGGYRQQKAPAGVAQSVWEAALQAARAARDVEAEAKKAKRAADKAEKAEKDAAKLLPRGVKRPLPPTKEELNIIRLTTPRLQRARMLFPLEAYARLVRPVRAVSFYGVMVTNGVSISMFFETQAERCKRVKKHHKPQFDEKGRIIGVPCDDDDNDVADEGEGGVGPTDE</sequence>
<protein>
    <submittedName>
        <fullName evidence="1">Uncharacterized protein</fullName>
    </submittedName>
</protein>
<evidence type="ECO:0000313" key="2">
    <source>
        <dbReference type="Proteomes" id="UP001140087"/>
    </source>
</evidence>
<reference evidence="1" key="1">
    <citation type="submission" date="2022-07" db="EMBL/GenBank/DDBJ databases">
        <title>Phylogenomic reconstructions and comparative analyses of Kickxellomycotina fungi.</title>
        <authorList>
            <person name="Reynolds N.K."/>
            <person name="Stajich J.E."/>
            <person name="Barry K."/>
            <person name="Grigoriev I.V."/>
            <person name="Crous P."/>
            <person name="Smith M.E."/>
        </authorList>
    </citation>
    <scope>NUCLEOTIDE SEQUENCE</scope>
    <source>
        <strain evidence="1">BCRC 34780</strain>
    </source>
</reference>